<name>A0ABW3FCH2_9HYPH</name>
<comment type="caution">
    <text evidence="1">The sequence shown here is derived from an EMBL/GenBank/DDBJ whole genome shotgun (WGS) entry which is preliminary data.</text>
</comment>
<proteinExistence type="predicted"/>
<keyword evidence="2" id="KW-1185">Reference proteome</keyword>
<dbReference type="EMBL" id="JBHTJV010000003">
    <property type="protein sequence ID" value="MFD0915503.1"/>
    <property type="molecule type" value="Genomic_DNA"/>
</dbReference>
<dbReference type="RefSeq" id="WP_377211364.1">
    <property type="nucleotide sequence ID" value="NZ_JBHTJV010000003.1"/>
</dbReference>
<organism evidence="1 2">
    <name type="scientific">Pseudahrensia aquimaris</name>
    <dbReference type="NCBI Taxonomy" id="744461"/>
    <lineage>
        <taxon>Bacteria</taxon>
        <taxon>Pseudomonadati</taxon>
        <taxon>Pseudomonadota</taxon>
        <taxon>Alphaproteobacteria</taxon>
        <taxon>Hyphomicrobiales</taxon>
        <taxon>Ahrensiaceae</taxon>
        <taxon>Pseudahrensia</taxon>
    </lineage>
</organism>
<dbReference type="Proteomes" id="UP001597101">
    <property type="component" value="Unassembled WGS sequence"/>
</dbReference>
<evidence type="ECO:0000313" key="1">
    <source>
        <dbReference type="EMBL" id="MFD0915503.1"/>
    </source>
</evidence>
<gene>
    <name evidence="1" type="ORF">ACFQ14_03685</name>
</gene>
<reference evidence="2" key="1">
    <citation type="journal article" date="2019" name="Int. J. Syst. Evol. Microbiol.">
        <title>The Global Catalogue of Microorganisms (GCM) 10K type strain sequencing project: providing services to taxonomists for standard genome sequencing and annotation.</title>
        <authorList>
            <consortium name="The Broad Institute Genomics Platform"/>
            <consortium name="The Broad Institute Genome Sequencing Center for Infectious Disease"/>
            <person name="Wu L."/>
            <person name="Ma J."/>
        </authorList>
    </citation>
    <scope>NUCLEOTIDE SEQUENCE [LARGE SCALE GENOMIC DNA]</scope>
    <source>
        <strain evidence="2">CCUG 60023</strain>
    </source>
</reference>
<sequence length="100" mass="10975">MTFNPVTTSEDFYPILVRALKKAGMELDLVMHGKSGIISVFAPGQWRGKADAIADIYPAKDKTWVIEWLDGKTLHGSGGDEPFALVIVQGIQKNMKWVAG</sequence>
<protein>
    <submittedName>
        <fullName evidence="1">Uncharacterized protein</fullName>
    </submittedName>
</protein>
<evidence type="ECO:0000313" key="2">
    <source>
        <dbReference type="Proteomes" id="UP001597101"/>
    </source>
</evidence>
<accession>A0ABW3FCH2</accession>